<keyword evidence="1" id="KW-0812">Transmembrane</keyword>
<feature type="transmembrane region" description="Helical" evidence="1">
    <location>
        <begin position="6"/>
        <end position="25"/>
    </location>
</feature>
<organism evidence="2 3">
    <name type="scientific">Jatrophihabitans cynanchi</name>
    <dbReference type="NCBI Taxonomy" id="2944128"/>
    <lineage>
        <taxon>Bacteria</taxon>
        <taxon>Bacillati</taxon>
        <taxon>Actinomycetota</taxon>
        <taxon>Actinomycetes</taxon>
        <taxon>Jatrophihabitantales</taxon>
        <taxon>Jatrophihabitantaceae</taxon>
        <taxon>Jatrophihabitans</taxon>
    </lineage>
</organism>
<dbReference type="InterPro" id="IPR008407">
    <property type="entry name" value="Brnchd-chn_aa_trnsp_AzlD"/>
</dbReference>
<dbReference type="EMBL" id="CP097463">
    <property type="protein sequence ID" value="WAX58598.1"/>
    <property type="molecule type" value="Genomic_DNA"/>
</dbReference>
<feature type="transmembrane region" description="Helical" evidence="1">
    <location>
        <begin position="37"/>
        <end position="56"/>
    </location>
</feature>
<accession>A0ABY7K174</accession>
<proteinExistence type="predicted"/>
<evidence type="ECO:0000313" key="2">
    <source>
        <dbReference type="EMBL" id="WAX58598.1"/>
    </source>
</evidence>
<keyword evidence="1" id="KW-1133">Transmembrane helix</keyword>
<dbReference type="Pfam" id="PF05437">
    <property type="entry name" value="AzlD"/>
    <property type="match status" value="1"/>
</dbReference>
<keyword evidence="1" id="KW-0472">Membrane</keyword>
<gene>
    <name evidence="2" type="ORF">M6B22_07485</name>
</gene>
<dbReference type="Proteomes" id="UP001164693">
    <property type="component" value="Chromosome"/>
</dbReference>
<reference evidence="2" key="1">
    <citation type="submission" date="2022-05" db="EMBL/GenBank/DDBJ databases">
        <title>Jatrophihabitans sp. SB3-54 whole genome sequence.</title>
        <authorList>
            <person name="Suh M.K."/>
            <person name="Eom M.K."/>
            <person name="Kim J.S."/>
            <person name="Kim H.S."/>
            <person name="Do H.E."/>
            <person name="Shin Y.K."/>
            <person name="Lee J.-S."/>
        </authorList>
    </citation>
    <scope>NUCLEOTIDE SEQUENCE</scope>
    <source>
        <strain evidence="2">SB3-54</strain>
    </source>
</reference>
<keyword evidence="3" id="KW-1185">Reference proteome</keyword>
<feature type="transmembrane region" description="Helical" evidence="1">
    <location>
        <begin position="68"/>
        <end position="98"/>
    </location>
</feature>
<protein>
    <submittedName>
        <fullName evidence="2">AzlD domain-containing protein</fullName>
    </submittedName>
</protein>
<name>A0ABY7K174_9ACTN</name>
<evidence type="ECO:0000256" key="1">
    <source>
        <dbReference type="SAM" id="Phobius"/>
    </source>
</evidence>
<dbReference type="RefSeq" id="WP_269445137.1">
    <property type="nucleotide sequence ID" value="NZ_CP097463.1"/>
</dbReference>
<sequence>MNLWWLVIGTVVGCYLLKLAGYFVPAQVLHHPRIRRLVELVPVALLAALVVVEGAANGRHYDLDGARLAGFAAAAVAVWRRAPFLVVVILAAVTAAGLRAV</sequence>
<evidence type="ECO:0000313" key="3">
    <source>
        <dbReference type="Proteomes" id="UP001164693"/>
    </source>
</evidence>